<proteinExistence type="predicted"/>
<dbReference type="InterPro" id="IPR003010">
    <property type="entry name" value="C-N_Hydrolase"/>
</dbReference>
<name>A0ABR7Z2Y5_9PSED</name>
<evidence type="ECO:0000313" key="4">
    <source>
        <dbReference type="Proteomes" id="UP000805841"/>
    </source>
</evidence>
<dbReference type="Pfam" id="PF00795">
    <property type="entry name" value="CN_hydrolase"/>
    <property type="match status" value="2"/>
</dbReference>
<feature type="domain" description="CN hydrolase" evidence="2">
    <location>
        <begin position="297"/>
        <end position="550"/>
    </location>
</feature>
<feature type="domain" description="CN hydrolase" evidence="2">
    <location>
        <begin position="7"/>
        <end position="243"/>
    </location>
</feature>
<gene>
    <name evidence="3" type="ORF">HAQ05_14210</name>
</gene>
<evidence type="ECO:0000259" key="2">
    <source>
        <dbReference type="PROSITE" id="PS50263"/>
    </source>
</evidence>
<dbReference type="RefSeq" id="WP_190421654.1">
    <property type="nucleotide sequence ID" value="NZ_JAAOCA010000016.1"/>
</dbReference>
<evidence type="ECO:0000256" key="1">
    <source>
        <dbReference type="ARBA" id="ARBA00022801"/>
    </source>
</evidence>
<sequence length="586" mass="64505">MNEQTQYTAAAVQFEPLMFEKARNIERLSELVIDAARQGAKLIATPEMGITGYCWLDREEVRPMVETIPGPTTEHFHQIAREHDCYIVIGLPEVDPLTGLYYNSAALIGPQGVVGTHRKTHPYIAEPKWAVSGDKGHQVFDTPIGRIAVLICMDIHFIETARLAGVGQADVICHISAWLAERAPAPYWISRAMENHCYLLESNRWGLERTVQFSGGSCLIEPDGKVAATRDTGDGLVLGEIDLSRTRARPRLVKGQAVFQDRRPQLYATLMTDTYSWNPSDFFPLYGMNPLSPGKASHIAVAQMAPSEEVEQNLQAIERLVAQASAEQRCDVLVFPERALTGLQDRGTNSLPVPGAVTDKLVALATRYRLHIVVGLAELAGTRRYNSAILVGPEGLVGTYRQIHLRQEDCAWATPGERWASFDIPAGRLGLLIGYDAYFPEAGRVLSLSGCDLIAVPSAEREGFFSAHPGSEIRQNYPIPTGADPLHWHHYRVRAGENNVYLAFANVASAALNYPGASGVFGPDTFEFPRREAIVARGASLAVLAVDTSSQQPGMFTRTVRRKDLVSMRLPHHYVPLVLSNSSESE</sequence>
<dbReference type="Gene3D" id="3.60.110.10">
    <property type="entry name" value="Carbon-nitrogen hydrolase"/>
    <property type="match status" value="2"/>
</dbReference>
<dbReference type="PANTHER" id="PTHR43674">
    <property type="entry name" value="NITRILASE C965.09-RELATED"/>
    <property type="match status" value="1"/>
</dbReference>
<dbReference type="InterPro" id="IPR036526">
    <property type="entry name" value="C-N_Hydrolase_sf"/>
</dbReference>
<keyword evidence="4" id="KW-1185">Reference proteome</keyword>
<keyword evidence="1" id="KW-0378">Hydrolase</keyword>
<dbReference type="Proteomes" id="UP000805841">
    <property type="component" value="Unassembled WGS sequence"/>
</dbReference>
<dbReference type="EMBL" id="JAAOCA010000016">
    <property type="protein sequence ID" value="MBD1599850.1"/>
    <property type="molecule type" value="Genomic_DNA"/>
</dbReference>
<dbReference type="PANTHER" id="PTHR43674:SF2">
    <property type="entry name" value="BETA-UREIDOPROPIONASE"/>
    <property type="match status" value="1"/>
</dbReference>
<reference evidence="3 4" key="1">
    <citation type="journal article" date="2020" name="Insects">
        <title>Bacteria Belonging to Pseudomonas typographi sp. nov. from the Bark Beetle Ips typographus Have Genomic Potential to Aid in the Host Ecology.</title>
        <authorList>
            <person name="Peral-Aranega E."/>
            <person name="Saati-Santamaria Z."/>
            <person name="Kolarik M."/>
            <person name="Rivas R."/>
            <person name="Garcia-Fraile P."/>
        </authorList>
    </citation>
    <scope>NUCLEOTIDE SEQUENCE [LARGE SCALE GENOMIC DNA]</scope>
    <source>
        <strain evidence="3 4">CA3A</strain>
    </source>
</reference>
<protein>
    <submittedName>
        <fullName evidence="3">Amidohydrolase</fullName>
    </submittedName>
</protein>
<dbReference type="SUPFAM" id="SSF56317">
    <property type="entry name" value="Carbon-nitrogen hydrolase"/>
    <property type="match status" value="2"/>
</dbReference>
<evidence type="ECO:0000313" key="3">
    <source>
        <dbReference type="EMBL" id="MBD1599850.1"/>
    </source>
</evidence>
<dbReference type="PROSITE" id="PS50263">
    <property type="entry name" value="CN_HYDROLASE"/>
    <property type="match status" value="2"/>
</dbReference>
<comment type="caution">
    <text evidence="3">The sequence shown here is derived from an EMBL/GenBank/DDBJ whole genome shotgun (WGS) entry which is preliminary data.</text>
</comment>
<dbReference type="InterPro" id="IPR050345">
    <property type="entry name" value="Aliph_Amidase/BUP"/>
</dbReference>
<organism evidence="3 4">
    <name type="scientific">Pseudomonas typographi</name>
    <dbReference type="NCBI Taxonomy" id="2715964"/>
    <lineage>
        <taxon>Bacteria</taxon>
        <taxon>Pseudomonadati</taxon>
        <taxon>Pseudomonadota</taxon>
        <taxon>Gammaproteobacteria</taxon>
        <taxon>Pseudomonadales</taxon>
        <taxon>Pseudomonadaceae</taxon>
        <taxon>Pseudomonas</taxon>
    </lineage>
</organism>
<accession>A0ABR7Z2Y5</accession>